<evidence type="ECO:0000313" key="3">
    <source>
        <dbReference type="Proteomes" id="UP000028185"/>
    </source>
</evidence>
<keyword evidence="1" id="KW-0812">Transmembrane</keyword>
<proteinExistence type="predicted"/>
<dbReference type="Proteomes" id="UP000028185">
    <property type="component" value="Chromosome"/>
</dbReference>
<dbReference type="Pfam" id="PF04531">
    <property type="entry name" value="Phage_holin_1"/>
    <property type="match status" value="1"/>
</dbReference>
<keyword evidence="1" id="KW-1133">Transmembrane helix</keyword>
<dbReference type="EMBL" id="CP008921">
    <property type="protein sequence ID" value="AIG43258.1"/>
    <property type="molecule type" value="Genomic_DNA"/>
</dbReference>
<dbReference type="PATRIC" id="fig|1214179.4.peg.775"/>
<accession>A0A075SHF9</accession>
<dbReference type="RefSeq" id="WP_002943658.1">
    <property type="nucleotide sequence ID" value="NZ_ALLE01000034.1"/>
</dbReference>
<evidence type="ECO:0000313" key="2">
    <source>
        <dbReference type="EMBL" id="AIG43258.1"/>
    </source>
</evidence>
<protein>
    <submittedName>
        <fullName evidence="2">Holin</fullName>
    </submittedName>
</protein>
<evidence type="ECO:0000256" key="1">
    <source>
        <dbReference type="SAM" id="Phobius"/>
    </source>
</evidence>
<dbReference type="HOGENOM" id="CLU_2556947_0_0_9"/>
<feature type="transmembrane region" description="Helical" evidence="1">
    <location>
        <begin position="41"/>
        <end position="61"/>
    </location>
</feature>
<feature type="transmembrane region" description="Helical" evidence="1">
    <location>
        <begin position="12"/>
        <end position="35"/>
    </location>
</feature>
<reference evidence="2 3" key="1">
    <citation type="journal article" date="2014" name="Genome Announc.">
        <title>Whole-Genome Sequence of Streptococcus suis Serotype 4 Reference Strain 6407.</title>
        <authorList>
            <person name="Wang K."/>
            <person name="Chen J."/>
            <person name="Yao H."/>
            <person name="Lu C."/>
        </authorList>
    </citation>
    <scope>NUCLEOTIDE SEQUENCE [LARGE SCALE GENOMIC DNA]</scope>
    <source>
        <strain evidence="2">6407</strain>
    </source>
</reference>
<dbReference type="InterPro" id="IPR006485">
    <property type="entry name" value="Phage-like_holin"/>
</dbReference>
<name>A0A075SHF9_STRSU</name>
<keyword evidence="1" id="KW-0472">Membrane</keyword>
<sequence length="83" mass="9641">MKQIKNRLKKHMFWIGLISLVLMLVDNVLFCYFNIECSRTLNQIEQTICIILSILVFLGVLNNKPDVKVEDIIKNGMSSKNQQ</sequence>
<organism evidence="2 3">
    <name type="scientific">Streptococcus suis 6407</name>
    <dbReference type="NCBI Taxonomy" id="1214179"/>
    <lineage>
        <taxon>Bacteria</taxon>
        <taxon>Bacillati</taxon>
        <taxon>Bacillota</taxon>
        <taxon>Bacilli</taxon>
        <taxon>Lactobacillales</taxon>
        <taxon>Streptococcaceae</taxon>
        <taxon>Streptococcus</taxon>
    </lineage>
</organism>
<gene>
    <name evidence="2" type="ORF">ID09_04040</name>
</gene>
<dbReference type="AlphaFoldDB" id="A0A075SHF9"/>